<organism evidence="1 2">
    <name type="scientific">Catharanthus roseus</name>
    <name type="common">Madagascar periwinkle</name>
    <name type="synonym">Vinca rosea</name>
    <dbReference type="NCBI Taxonomy" id="4058"/>
    <lineage>
        <taxon>Eukaryota</taxon>
        <taxon>Viridiplantae</taxon>
        <taxon>Streptophyta</taxon>
        <taxon>Embryophyta</taxon>
        <taxon>Tracheophyta</taxon>
        <taxon>Spermatophyta</taxon>
        <taxon>Magnoliopsida</taxon>
        <taxon>eudicotyledons</taxon>
        <taxon>Gunneridae</taxon>
        <taxon>Pentapetalae</taxon>
        <taxon>asterids</taxon>
        <taxon>lamiids</taxon>
        <taxon>Gentianales</taxon>
        <taxon>Apocynaceae</taxon>
        <taxon>Rauvolfioideae</taxon>
        <taxon>Vinceae</taxon>
        <taxon>Catharanthinae</taxon>
        <taxon>Catharanthus</taxon>
    </lineage>
</organism>
<accession>A0ACC0AT37</accession>
<name>A0ACC0AT37_CATRO</name>
<evidence type="ECO:0000313" key="2">
    <source>
        <dbReference type="Proteomes" id="UP001060085"/>
    </source>
</evidence>
<sequence length="105" mass="12023">MSPHGYRQKEGDEGNFSFRLLRGSTRIPKVQQLLKDFFDGKEGLLEQLIKVVFLVVVKMIMILITDVTSLTFGIDTAGRIMSKLIPRNTLFPANKSRIFTTYQEQ</sequence>
<dbReference type="EMBL" id="CM044705">
    <property type="protein sequence ID" value="KAI5663440.1"/>
    <property type="molecule type" value="Genomic_DNA"/>
</dbReference>
<reference evidence="2" key="1">
    <citation type="journal article" date="2023" name="Nat. Plants">
        <title>Single-cell RNA sequencing provides a high-resolution roadmap for understanding the multicellular compartmentation of specialized metabolism.</title>
        <authorList>
            <person name="Sun S."/>
            <person name="Shen X."/>
            <person name="Li Y."/>
            <person name="Li Y."/>
            <person name="Wang S."/>
            <person name="Li R."/>
            <person name="Zhang H."/>
            <person name="Shen G."/>
            <person name="Guo B."/>
            <person name="Wei J."/>
            <person name="Xu J."/>
            <person name="St-Pierre B."/>
            <person name="Chen S."/>
            <person name="Sun C."/>
        </authorList>
    </citation>
    <scope>NUCLEOTIDE SEQUENCE [LARGE SCALE GENOMIC DNA]</scope>
</reference>
<proteinExistence type="predicted"/>
<dbReference type="Proteomes" id="UP001060085">
    <property type="component" value="Linkage Group LG05"/>
</dbReference>
<evidence type="ECO:0000313" key="1">
    <source>
        <dbReference type="EMBL" id="KAI5663440.1"/>
    </source>
</evidence>
<keyword evidence="2" id="KW-1185">Reference proteome</keyword>
<comment type="caution">
    <text evidence="1">The sequence shown here is derived from an EMBL/GenBank/DDBJ whole genome shotgun (WGS) entry which is preliminary data.</text>
</comment>
<protein>
    <submittedName>
        <fullName evidence="1">Uncharacterized protein</fullName>
    </submittedName>
</protein>
<gene>
    <name evidence="1" type="ORF">M9H77_22763</name>
</gene>